<keyword evidence="6" id="KW-0472">Membrane</keyword>
<dbReference type="Gene3D" id="3.40.50.300">
    <property type="entry name" value="P-loop containing nucleotide triphosphate hydrolases"/>
    <property type="match status" value="1"/>
</dbReference>
<proteinExistence type="predicted"/>
<gene>
    <name evidence="8" type="ORF">ERX27_02230</name>
</gene>
<dbReference type="CDD" id="cd03262">
    <property type="entry name" value="ABC_HisP_GlnQ"/>
    <property type="match status" value="1"/>
</dbReference>
<dbReference type="InterPro" id="IPR017871">
    <property type="entry name" value="ABC_transporter-like_CS"/>
</dbReference>
<keyword evidence="9" id="KW-1185">Reference proteome</keyword>
<evidence type="ECO:0000259" key="7">
    <source>
        <dbReference type="PROSITE" id="PS50893"/>
    </source>
</evidence>
<dbReference type="Pfam" id="PF00005">
    <property type="entry name" value="ABC_tran"/>
    <property type="match status" value="1"/>
</dbReference>
<dbReference type="PANTHER" id="PTHR43166:SF35">
    <property type="entry name" value="L-CYSTINE IMPORT ATP-BINDING PROTEIN TCYN"/>
    <property type="match status" value="1"/>
</dbReference>
<dbReference type="AlphaFoldDB" id="A0A4R6BFJ5"/>
<dbReference type="PROSITE" id="PS50893">
    <property type="entry name" value="ABC_TRANSPORTER_2"/>
    <property type="match status" value="1"/>
</dbReference>
<comment type="caution">
    <text evidence="8">The sequence shown here is derived from an EMBL/GenBank/DDBJ whole genome shotgun (WGS) entry which is preliminary data.</text>
</comment>
<dbReference type="PIRSF" id="PIRSF039085">
    <property type="entry name" value="ABC_ATPase_HisP"/>
    <property type="match status" value="1"/>
</dbReference>
<feature type="domain" description="ABC transporter" evidence="7">
    <location>
        <begin position="2"/>
        <end position="237"/>
    </location>
</feature>
<keyword evidence="2" id="KW-0813">Transport</keyword>
<dbReference type="GO" id="GO:0005886">
    <property type="term" value="C:plasma membrane"/>
    <property type="evidence" value="ECO:0007669"/>
    <property type="project" value="UniProtKB-SubCell"/>
</dbReference>
<evidence type="ECO:0000256" key="3">
    <source>
        <dbReference type="ARBA" id="ARBA00022475"/>
    </source>
</evidence>
<dbReference type="InterPro" id="IPR003439">
    <property type="entry name" value="ABC_transporter-like_ATP-bd"/>
</dbReference>
<dbReference type="RefSeq" id="WP_133431208.1">
    <property type="nucleotide sequence ID" value="NZ_CP092179.1"/>
</dbReference>
<protein>
    <submittedName>
        <fullName evidence="8">Amino acid ABC transporter ATP-binding protein</fullName>
    </submittedName>
</protein>
<evidence type="ECO:0000256" key="1">
    <source>
        <dbReference type="ARBA" id="ARBA00004202"/>
    </source>
</evidence>
<dbReference type="FunFam" id="3.40.50.300:FF:000020">
    <property type="entry name" value="Amino acid ABC transporter ATP-binding component"/>
    <property type="match status" value="1"/>
</dbReference>
<dbReference type="Proteomes" id="UP000295310">
    <property type="component" value="Unassembled WGS sequence"/>
</dbReference>
<dbReference type="GO" id="GO:0005524">
    <property type="term" value="F:ATP binding"/>
    <property type="evidence" value="ECO:0007669"/>
    <property type="project" value="UniProtKB-KW"/>
</dbReference>
<evidence type="ECO:0000256" key="4">
    <source>
        <dbReference type="ARBA" id="ARBA00022741"/>
    </source>
</evidence>
<dbReference type="GO" id="GO:0015424">
    <property type="term" value="F:ABC-type amino acid transporter activity"/>
    <property type="evidence" value="ECO:0007669"/>
    <property type="project" value="InterPro"/>
</dbReference>
<dbReference type="InterPro" id="IPR027417">
    <property type="entry name" value="P-loop_NTPase"/>
</dbReference>
<evidence type="ECO:0000256" key="5">
    <source>
        <dbReference type="ARBA" id="ARBA00022840"/>
    </source>
</evidence>
<sequence length="243" mass="27031">MIEMRDIHKSFGDKEVIKGVDLDVRDGEVVVLIGRSGSGKTTLLRMMNALELPTTGTVTVDGQTYSNKDKKSQIAVRQKSGMVFQNYQLFPHMTALENVMEGLVIVKKMPKEEARRIAENLLQKVGLNQVKNQYPSGLSGGQQQRVGIARALAMNPKVMLFDEPTSALDPELVNDVLNVMKDLAADGMTMVIVTHEMNFAKNVANRIAFIHDGQIAELGTPDDIFNHPQTEPLKRFLNIIETR</sequence>
<accession>A0A4R6BFJ5</accession>
<dbReference type="EMBL" id="SCWA01000003">
    <property type="protein sequence ID" value="TDL98615.1"/>
    <property type="molecule type" value="Genomic_DNA"/>
</dbReference>
<dbReference type="InterPro" id="IPR003593">
    <property type="entry name" value="AAA+_ATPase"/>
</dbReference>
<dbReference type="PROSITE" id="PS00211">
    <property type="entry name" value="ABC_TRANSPORTER_1"/>
    <property type="match status" value="1"/>
</dbReference>
<organism evidence="8 9">
    <name type="scientific">Macrococcus brunensis</name>
    <dbReference type="NCBI Taxonomy" id="198483"/>
    <lineage>
        <taxon>Bacteria</taxon>
        <taxon>Bacillati</taxon>
        <taxon>Bacillota</taxon>
        <taxon>Bacilli</taxon>
        <taxon>Bacillales</taxon>
        <taxon>Staphylococcaceae</taxon>
        <taxon>Macrococcus</taxon>
    </lineage>
</organism>
<reference evidence="8 9" key="1">
    <citation type="submission" date="2019-01" db="EMBL/GenBank/DDBJ databases">
        <title>Draft genome sequences of the type strains of six Macrococcus species.</title>
        <authorList>
            <person name="Mazhar S."/>
            <person name="Altermann E."/>
            <person name="Hill C."/>
            <person name="Mcauliffe O."/>
        </authorList>
    </citation>
    <scope>NUCLEOTIDE SEQUENCE [LARGE SCALE GENOMIC DNA]</scope>
    <source>
        <strain evidence="8 9">CCM4811</strain>
    </source>
</reference>
<evidence type="ECO:0000256" key="6">
    <source>
        <dbReference type="ARBA" id="ARBA00023136"/>
    </source>
</evidence>
<dbReference type="InterPro" id="IPR030679">
    <property type="entry name" value="ABC_ATPase_HisP-typ"/>
</dbReference>
<keyword evidence="4" id="KW-0547">Nucleotide-binding</keyword>
<dbReference type="SMART" id="SM00382">
    <property type="entry name" value="AAA"/>
    <property type="match status" value="1"/>
</dbReference>
<comment type="subcellular location">
    <subcellularLocation>
        <location evidence="1">Cell membrane</location>
        <topology evidence="1">Peripheral membrane protein</topology>
    </subcellularLocation>
</comment>
<dbReference type="PANTHER" id="PTHR43166">
    <property type="entry name" value="AMINO ACID IMPORT ATP-BINDING PROTEIN"/>
    <property type="match status" value="1"/>
</dbReference>
<dbReference type="InterPro" id="IPR050086">
    <property type="entry name" value="MetN_ABC_transporter-like"/>
</dbReference>
<dbReference type="GO" id="GO:0016887">
    <property type="term" value="F:ATP hydrolysis activity"/>
    <property type="evidence" value="ECO:0007669"/>
    <property type="project" value="InterPro"/>
</dbReference>
<keyword evidence="5 8" id="KW-0067">ATP-binding</keyword>
<dbReference type="OrthoDB" id="1679618at2"/>
<keyword evidence="3" id="KW-1003">Cell membrane</keyword>
<evidence type="ECO:0000256" key="2">
    <source>
        <dbReference type="ARBA" id="ARBA00022448"/>
    </source>
</evidence>
<dbReference type="SUPFAM" id="SSF52540">
    <property type="entry name" value="P-loop containing nucleoside triphosphate hydrolases"/>
    <property type="match status" value="1"/>
</dbReference>
<evidence type="ECO:0000313" key="8">
    <source>
        <dbReference type="EMBL" id="TDL98615.1"/>
    </source>
</evidence>
<evidence type="ECO:0000313" key="9">
    <source>
        <dbReference type="Proteomes" id="UP000295310"/>
    </source>
</evidence>
<name>A0A4R6BFJ5_9STAP</name>